<organism evidence="8 9">
    <name type="scientific">Pseudoduganella lurida</name>
    <dbReference type="NCBI Taxonomy" id="1036180"/>
    <lineage>
        <taxon>Bacteria</taxon>
        <taxon>Pseudomonadati</taxon>
        <taxon>Pseudomonadota</taxon>
        <taxon>Betaproteobacteria</taxon>
        <taxon>Burkholderiales</taxon>
        <taxon>Oxalobacteraceae</taxon>
        <taxon>Telluria group</taxon>
        <taxon>Pseudoduganella</taxon>
    </lineage>
</organism>
<dbReference type="SUPFAM" id="SSF53850">
    <property type="entry name" value="Periplasmic binding protein-like II"/>
    <property type="match status" value="1"/>
</dbReference>
<evidence type="ECO:0000256" key="5">
    <source>
        <dbReference type="ARBA" id="ARBA00049629"/>
    </source>
</evidence>
<feature type="chain" id="PRO_5021998476" description="Probable sugar-binding periplasmic protein" evidence="7">
    <location>
        <begin position="27"/>
        <end position="432"/>
    </location>
</feature>
<sequence>MNQATIAAAIAAAAAVALALALPGGAAPTAAPATPDAKGGAAPLKATVSHWWTSGGESAAIRQFADAYTRAGGQWIDQAVAGADQSRASTINRIVGGNAPVAAQFNTSKQFRDIVDQGLLNNLDEVAAKGNWDAILPQTIIDAIRIDGHYYAAPVDIHMPAWFFYSKAAFAKAGITGEPKTWEEFIAQLDRLKKAGLIPLAFGGQVWQEKILFDAVFALAGGADLYLRIYRDRDARAVQSAAFRDVLVKFRSLRAYTDAGAPGRNWNDATALVVSGRAGVQIMGDWAKGEFTSAGQVAGREFGCFPGFGAKAPYIVAGDAFVFPKTSRPQVVKAQQLLATVMTAPGPQVEFSVRKGSIPIRPDVDMSRLDLCARTGIAIMQDRTRQLANAEMLLDPDLNGALQDVLTNYWNRNETPEFAQQAFAQAMKDYAW</sequence>
<dbReference type="OrthoDB" id="5580590at2"/>
<dbReference type="Proteomes" id="UP000318431">
    <property type="component" value="Unassembled WGS sequence"/>
</dbReference>
<comment type="function">
    <text evidence="5">Part of a binding-protein-dependent transport system for a sugar.</text>
</comment>
<dbReference type="PANTHER" id="PTHR43649:SF28">
    <property type="entry name" value="BINDING PROTEIN COMPONENT OF ABC SUGAR TRANSPORTER-RELATED"/>
    <property type="match status" value="1"/>
</dbReference>
<dbReference type="AlphaFoldDB" id="A0A562RKG9"/>
<comment type="similarity">
    <text evidence="2">Belongs to the bacterial solute-binding protein 1 family.</text>
</comment>
<keyword evidence="4 7" id="KW-0732">Signal</keyword>
<evidence type="ECO:0000256" key="4">
    <source>
        <dbReference type="ARBA" id="ARBA00022729"/>
    </source>
</evidence>
<evidence type="ECO:0000256" key="2">
    <source>
        <dbReference type="ARBA" id="ARBA00008520"/>
    </source>
</evidence>
<evidence type="ECO:0000256" key="6">
    <source>
        <dbReference type="ARBA" id="ARBA00049753"/>
    </source>
</evidence>
<dbReference type="Pfam" id="PF01547">
    <property type="entry name" value="SBP_bac_1"/>
    <property type="match status" value="1"/>
</dbReference>
<accession>A0A562RKG9</accession>
<evidence type="ECO:0000313" key="9">
    <source>
        <dbReference type="Proteomes" id="UP000318431"/>
    </source>
</evidence>
<reference evidence="8 9" key="1">
    <citation type="journal article" date="2015" name="Stand. Genomic Sci.">
        <title>Genomic Encyclopedia of Bacterial and Archaeal Type Strains, Phase III: the genomes of soil and plant-associated and newly described type strains.</title>
        <authorList>
            <person name="Whitman W.B."/>
            <person name="Woyke T."/>
            <person name="Klenk H.P."/>
            <person name="Zhou Y."/>
            <person name="Lilburn T.G."/>
            <person name="Beck B.J."/>
            <person name="De Vos P."/>
            <person name="Vandamme P."/>
            <person name="Eisen J.A."/>
            <person name="Garrity G."/>
            <person name="Hugenholtz P."/>
            <person name="Kyrpides N.C."/>
        </authorList>
    </citation>
    <scope>NUCLEOTIDE SEQUENCE [LARGE SCALE GENOMIC DNA]</scope>
    <source>
        <strain evidence="8 9">CGMCC 1.10822</strain>
    </source>
</reference>
<keyword evidence="3" id="KW-0813">Transport</keyword>
<evidence type="ECO:0000256" key="7">
    <source>
        <dbReference type="SAM" id="SignalP"/>
    </source>
</evidence>
<dbReference type="Gene3D" id="3.40.190.10">
    <property type="entry name" value="Periplasmic binding protein-like II"/>
    <property type="match status" value="2"/>
</dbReference>
<dbReference type="InterPro" id="IPR050490">
    <property type="entry name" value="Bact_solute-bd_prot1"/>
</dbReference>
<feature type="signal peptide" evidence="7">
    <location>
        <begin position="1"/>
        <end position="26"/>
    </location>
</feature>
<dbReference type="GO" id="GO:0042597">
    <property type="term" value="C:periplasmic space"/>
    <property type="evidence" value="ECO:0007669"/>
    <property type="project" value="UniProtKB-SubCell"/>
</dbReference>
<comment type="subcellular location">
    <subcellularLocation>
        <location evidence="1">Periplasm</location>
    </subcellularLocation>
</comment>
<dbReference type="InterPro" id="IPR006059">
    <property type="entry name" value="SBP"/>
</dbReference>
<evidence type="ECO:0000256" key="1">
    <source>
        <dbReference type="ARBA" id="ARBA00004418"/>
    </source>
</evidence>
<dbReference type="EMBL" id="VLLB01000001">
    <property type="protein sequence ID" value="TWI69423.1"/>
    <property type="molecule type" value="Genomic_DNA"/>
</dbReference>
<dbReference type="PANTHER" id="PTHR43649">
    <property type="entry name" value="ARABINOSE-BINDING PROTEIN-RELATED"/>
    <property type="match status" value="1"/>
</dbReference>
<protein>
    <recommendedName>
        <fullName evidence="6">Probable sugar-binding periplasmic protein</fullName>
    </recommendedName>
</protein>
<proteinExistence type="inferred from homology"/>
<evidence type="ECO:0000256" key="3">
    <source>
        <dbReference type="ARBA" id="ARBA00022448"/>
    </source>
</evidence>
<keyword evidence="9" id="KW-1185">Reference proteome</keyword>
<evidence type="ECO:0000313" key="8">
    <source>
        <dbReference type="EMBL" id="TWI69423.1"/>
    </source>
</evidence>
<gene>
    <name evidence="8" type="ORF">IP91_00491</name>
</gene>
<comment type="caution">
    <text evidence="8">The sequence shown here is derived from an EMBL/GenBank/DDBJ whole genome shotgun (WGS) entry which is preliminary data.</text>
</comment>
<dbReference type="RefSeq" id="WP_145647187.1">
    <property type="nucleotide sequence ID" value="NZ_VLLB01000001.1"/>
</dbReference>
<name>A0A562RKG9_9BURK</name>